<name>A0A926HTQ3_9FIRM</name>
<keyword evidence="2" id="KW-1185">Reference proteome</keyword>
<proteinExistence type="predicted"/>
<gene>
    <name evidence="1" type="ORF">H8695_05290</name>
</gene>
<dbReference type="AlphaFoldDB" id="A0A926HTQ3"/>
<dbReference type="Proteomes" id="UP000620366">
    <property type="component" value="Unassembled WGS sequence"/>
</dbReference>
<organism evidence="1 2">
    <name type="scientific">Feifania hominis</name>
    <dbReference type="NCBI Taxonomy" id="2763660"/>
    <lineage>
        <taxon>Bacteria</taxon>
        <taxon>Bacillati</taxon>
        <taxon>Bacillota</taxon>
        <taxon>Clostridia</taxon>
        <taxon>Eubacteriales</taxon>
        <taxon>Feifaniaceae</taxon>
        <taxon>Feifania</taxon>
    </lineage>
</organism>
<accession>A0A926HTQ3</accession>
<evidence type="ECO:0000313" key="2">
    <source>
        <dbReference type="Proteomes" id="UP000620366"/>
    </source>
</evidence>
<sequence length="126" mass="13565">MESSSIDLTKLDEKISLAEGVAVTLCSLTLRGTRIELLAAVRISRKDIRLGPAGAEIELSADGRQALLTQTDIRGRGGSYTVEFHYRSEQAPLRELRIGRVSCMLCGADGEPVSGSTDAGLVYRLI</sequence>
<comment type="caution">
    <text evidence="1">The sequence shown here is derived from an EMBL/GenBank/DDBJ whole genome shotgun (WGS) entry which is preliminary data.</text>
</comment>
<protein>
    <submittedName>
        <fullName evidence="1">Uncharacterized protein</fullName>
    </submittedName>
</protein>
<evidence type="ECO:0000313" key="1">
    <source>
        <dbReference type="EMBL" id="MBC8536104.1"/>
    </source>
</evidence>
<dbReference type="EMBL" id="JACRSP010000002">
    <property type="protein sequence ID" value="MBC8536104.1"/>
    <property type="molecule type" value="Genomic_DNA"/>
</dbReference>
<dbReference type="RefSeq" id="WP_249299856.1">
    <property type="nucleotide sequence ID" value="NZ_JACRSP010000002.1"/>
</dbReference>
<reference evidence="1" key="1">
    <citation type="submission" date="2020-08" db="EMBL/GenBank/DDBJ databases">
        <title>Genome public.</title>
        <authorList>
            <person name="Liu C."/>
            <person name="Sun Q."/>
        </authorList>
    </citation>
    <scope>NUCLEOTIDE SEQUENCE</scope>
    <source>
        <strain evidence="1">BX7</strain>
    </source>
</reference>